<keyword evidence="3" id="KW-1185">Reference proteome</keyword>
<evidence type="ECO:0000313" key="2">
    <source>
        <dbReference type="EMBL" id="SHE52695.1"/>
    </source>
</evidence>
<dbReference type="Pfam" id="PF11138">
    <property type="entry name" value="DUF2911"/>
    <property type="match status" value="1"/>
</dbReference>
<dbReference type="InterPro" id="IPR011990">
    <property type="entry name" value="TPR-like_helical_dom_sf"/>
</dbReference>
<feature type="chain" id="PRO_5013041848" evidence="1">
    <location>
        <begin position="21"/>
        <end position="278"/>
    </location>
</feature>
<reference evidence="2 3" key="1">
    <citation type="submission" date="2016-11" db="EMBL/GenBank/DDBJ databases">
        <authorList>
            <person name="Jaros S."/>
            <person name="Januszkiewicz K."/>
            <person name="Wedrychowicz H."/>
        </authorList>
    </citation>
    <scope>NUCLEOTIDE SEQUENCE [LARGE SCALE GENOMIC DNA]</scope>
    <source>
        <strain evidence="2 3">DSM 18119</strain>
    </source>
</reference>
<accession>A0A1M4U7K9</accession>
<feature type="signal peptide" evidence="1">
    <location>
        <begin position="1"/>
        <end position="20"/>
    </location>
</feature>
<protein>
    <submittedName>
        <fullName evidence="2">Tetratricopeptide repeat-containing protein</fullName>
    </submittedName>
</protein>
<dbReference type="Proteomes" id="UP000184048">
    <property type="component" value="Unassembled WGS sequence"/>
</dbReference>
<dbReference type="InterPro" id="IPR021314">
    <property type="entry name" value="DUF2911"/>
</dbReference>
<gene>
    <name evidence="2" type="ORF">SAMN02745131_00552</name>
</gene>
<name>A0A1M4U7K9_9BACT</name>
<evidence type="ECO:0000313" key="3">
    <source>
        <dbReference type="Proteomes" id="UP000184048"/>
    </source>
</evidence>
<dbReference type="RefSeq" id="WP_072833714.1">
    <property type="nucleotide sequence ID" value="NZ_FQUU01000002.1"/>
</dbReference>
<dbReference type="STRING" id="1121884.SAMN02745131_00552"/>
<dbReference type="Pfam" id="PF13431">
    <property type="entry name" value="TPR_17"/>
    <property type="match status" value="1"/>
</dbReference>
<dbReference type="AlphaFoldDB" id="A0A1M4U7K9"/>
<keyword evidence="1" id="KW-0732">Signal</keyword>
<dbReference type="OrthoDB" id="9808374at2"/>
<dbReference type="Gene3D" id="1.25.40.10">
    <property type="entry name" value="Tetratricopeptide repeat domain"/>
    <property type="match status" value="1"/>
</dbReference>
<proteinExistence type="predicted"/>
<dbReference type="EMBL" id="FQUU01000002">
    <property type="protein sequence ID" value="SHE52695.1"/>
    <property type="molecule type" value="Genomic_DNA"/>
</dbReference>
<sequence length="278" mass="30749">MLTKLFLSAGITLLSLGINAQSLKTPQPSTTQTIKQDLGIGSVELSYSRPGMKGRKIFGDLVPFGKVWRTGANSATTLQFSDSVTIGGTRIAPGKYGLLTIPDKDQWTVIISQQTDVTSPAAYQQDKDLARLTVKPVNNTSPVETFTMQFANVKSNSADLQIMWDNTTVNVPITTDVESKVMAQIDNLMNKDNKPYFQSAMYYMETGKDLNQALAWLDKAIEQNPTAFWVYHQKANALAKLGRKEEAKTTALKSMNLAKEAKNDDYVELNKKLISNLK</sequence>
<dbReference type="SUPFAM" id="SSF48452">
    <property type="entry name" value="TPR-like"/>
    <property type="match status" value="1"/>
</dbReference>
<evidence type="ECO:0000256" key="1">
    <source>
        <dbReference type="SAM" id="SignalP"/>
    </source>
</evidence>
<organism evidence="2 3">
    <name type="scientific">Flavisolibacter ginsengisoli DSM 18119</name>
    <dbReference type="NCBI Taxonomy" id="1121884"/>
    <lineage>
        <taxon>Bacteria</taxon>
        <taxon>Pseudomonadati</taxon>
        <taxon>Bacteroidota</taxon>
        <taxon>Chitinophagia</taxon>
        <taxon>Chitinophagales</taxon>
        <taxon>Chitinophagaceae</taxon>
        <taxon>Flavisolibacter</taxon>
    </lineage>
</organism>